<evidence type="ECO:0000256" key="19">
    <source>
        <dbReference type="ARBA" id="ARBA00048921"/>
    </source>
</evidence>
<evidence type="ECO:0000256" key="2">
    <source>
        <dbReference type="ARBA" id="ARBA00023002"/>
    </source>
</evidence>
<keyword evidence="2" id="KW-0560">Oxidoreductase</keyword>
<dbReference type="InterPro" id="IPR020904">
    <property type="entry name" value="Sc_DH/Rdtase_CS"/>
</dbReference>
<comment type="catalytic activity">
    <reaction evidence="9">
        <text>prostaglandin E1 + NAD(+) = 15-oxoprostaglandin E1 + NADH + H(+)</text>
        <dbReference type="Rhea" id="RHEA:16477"/>
        <dbReference type="ChEBI" id="CHEBI:15378"/>
        <dbReference type="ChEBI" id="CHEBI:57397"/>
        <dbReference type="ChEBI" id="CHEBI:57401"/>
        <dbReference type="ChEBI" id="CHEBI:57540"/>
        <dbReference type="ChEBI" id="CHEBI:57945"/>
    </reaction>
    <physiologicalReaction direction="left-to-right" evidence="9">
        <dbReference type="Rhea" id="RHEA:16478"/>
    </physiologicalReaction>
</comment>
<evidence type="ECO:0000256" key="21">
    <source>
        <dbReference type="ARBA" id="ARBA00049188"/>
    </source>
</evidence>
<dbReference type="EMBL" id="GBHO01034331">
    <property type="protein sequence ID" value="JAG09273.1"/>
    <property type="molecule type" value="Transcribed_RNA"/>
</dbReference>
<dbReference type="Pfam" id="PF00106">
    <property type="entry name" value="adh_short"/>
    <property type="match status" value="1"/>
</dbReference>
<dbReference type="PANTHER" id="PTHR44229:SF4">
    <property type="entry name" value="15-HYDROXYPROSTAGLANDIN DEHYDROGENASE [NAD(+)]"/>
    <property type="match status" value="1"/>
</dbReference>
<name>A0A0A9WS12_LYGHE</name>
<comment type="catalytic activity">
    <reaction evidence="10">
        <text>resolvin D1 + NAD(+) = 8-oxoresolvin D1 + NADH + H(+)</text>
        <dbReference type="Rhea" id="RHEA:50124"/>
        <dbReference type="ChEBI" id="CHEBI:15378"/>
        <dbReference type="ChEBI" id="CHEBI:57540"/>
        <dbReference type="ChEBI" id="CHEBI:57945"/>
        <dbReference type="ChEBI" id="CHEBI:132079"/>
        <dbReference type="ChEBI" id="CHEBI:132080"/>
    </reaction>
    <physiologicalReaction direction="left-to-right" evidence="10">
        <dbReference type="Rhea" id="RHEA:50125"/>
    </physiologicalReaction>
</comment>
<dbReference type="PANTHER" id="PTHR44229">
    <property type="entry name" value="15-HYDROXYPROSTAGLANDIN DEHYDROGENASE [NAD(+)]"/>
    <property type="match status" value="1"/>
</dbReference>
<evidence type="ECO:0000256" key="18">
    <source>
        <dbReference type="ARBA" id="ARBA00048739"/>
    </source>
</evidence>
<dbReference type="EC" id="1.1.1.141" evidence="3"/>
<proteinExistence type="inferred from homology"/>
<evidence type="ECO:0000256" key="1">
    <source>
        <dbReference type="ARBA" id="ARBA00006484"/>
    </source>
</evidence>
<evidence type="ECO:0000256" key="14">
    <source>
        <dbReference type="ARBA" id="ARBA00048170"/>
    </source>
</evidence>
<dbReference type="EC" id="1.1.1.232" evidence="4"/>
<comment type="similarity">
    <text evidence="1 22">Belongs to the short-chain dehydrogenases/reductases (SDR) family.</text>
</comment>
<evidence type="ECO:0000313" key="23">
    <source>
        <dbReference type="EMBL" id="JAG09273.1"/>
    </source>
</evidence>
<gene>
    <name evidence="23" type="primary">HPGD_1</name>
    <name evidence="24" type="synonym">HPGD_0</name>
    <name evidence="23" type="ORF">CM83_34767</name>
    <name evidence="24" type="ORF">g.47864</name>
</gene>
<comment type="catalytic activity">
    <reaction evidence="17">
        <text>prostaglandin A1 + NAD(+) = 15-oxo-prostaglandin A1 + NADH + H(+)</text>
        <dbReference type="Rhea" id="RHEA:41263"/>
        <dbReference type="ChEBI" id="CHEBI:15378"/>
        <dbReference type="ChEBI" id="CHEBI:57398"/>
        <dbReference type="ChEBI" id="CHEBI:57540"/>
        <dbReference type="ChEBI" id="CHEBI:57945"/>
        <dbReference type="ChEBI" id="CHEBI:85072"/>
    </reaction>
    <physiologicalReaction direction="left-to-right" evidence="17">
        <dbReference type="Rhea" id="RHEA:41264"/>
    </physiologicalReaction>
</comment>
<dbReference type="GO" id="GO:0016404">
    <property type="term" value="F:15-hydroxyprostaglandin dehydrogenase (NAD+) activity"/>
    <property type="evidence" value="ECO:0007669"/>
    <property type="project" value="UniProtKB-EC"/>
</dbReference>
<evidence type="ECO:0000256" key="15">
    <source>
        <dbReference type="ARBA" id="ARBA00048393"/>
    </source>
</evidence>
<comment type="catalytic activity">
    <reaction evidence="18">
        <text>prostaglandin E2 + NAD(+) = 15-oxoprostaglandin E2 + NADH + H(+)</text>
        <dbReference type="Rhea" id="RHEA:11876"/>
        <dbReference type="ChEBI" id="CHEBI:15378"/>
        <dbReference type="ChEBI" id="CHEBI:57400"/>
        <dbReference type="ChEBI" id="CHEBI:57540"/>
        <dbReference type="ChEBI" id="CHEBI:57945"/>
        <dbReference type="ChEBI" id="CHEBI:606564"/>
        <dbReference type="EC" id="1.1.1.141"/>
    </reaction>
    <physiologicalReaction direction="left-to-right" evidence="18">
        <dbReference type="Rhea" id="RHEA:11877"/>
    </physiologicalReaction>
</comment>
<evidence type="ECO:0000256" key="12">
    <source>
        <dbReference type="ARBA" id="ARBA00048140"/>
    </source>
</evidence>
<evidence type="ECO:0000256" key="6">
    <source>
        <dbReference type="ARBA" id="ARBA00041812"/>
    </source>
</evidence>
<comment type="catalytic activity">
    <reaction evidence="16">
        <text>lipoxin A4 + NAD(+) = 15-oxo-(5S,6R)-dihydroxy-(7E,9E,11Z,13E)-eicosatetraenoate + NADH + H(+)</text>
        <dbReference type="Rhea" id="RHEA:41572"/>
        <dbReference type="ChEBI" id="CHEBI:15378"/>
        <dbReference type="ChEBI" id="CHEBI:57540"/>
        <dbReference type="ChEBI" id="CHEBI:57945"/>
        <dbReference type="ChEBI" id="CHEBI:67026"/>
        <dbReference type="ChEBI" id="CHEBI:78311"/>
    </reaction>
    <physiologicalReaction direction="left-to-right" evidence="16">
        <dbReference type="Rhea" id="RHEA:41573"/>
    </physiologicalReaction>
</comment>
<evidence type="ECO:0000256" key="22">
    <source>
        <dbReference type="RuleBase" id="RU000363"/>
    </source>
</evidence>
<evidence type="ECO:0000256" key="9">
    <source>
        <dbReference type="ARBA" id="ARBA00047325"/>
    </source>
</evidence>
<evidence type="ECO:0000256" key="8">
    <source>
        <dbReference type="ARBA" id="ARBA00045705"/>
    </source>
</evidence>
<comment type="catalytic activity">
    <reaction evidence="12">
        <text>15-oxo-(5S,6R)-dihydroxy-(7E,9E,11Z)-eicosatrienoate + NADH + H(+) = (5S,6R,15S)-trihydroxy-(7E,9E,11Z)-eicosatrienoate + NAD(+)</text>
        <dbReference type="Rhea" id="RHEA:41596"/>
        <dbReference type="ChEBI" id="CHEBI:15378"/>
        <dbReference type="ChEBI" id="CHEBI:57540"/>
        <dbReference type="ChEBI" id="CHEBI:57945"/>
        <dbReference type="ChEBI" id="CHEBI:78325"/>
        <dbReference type="ChEBI" id="CHEBI:78329"/>
    </reaction>
    <physiologicalReaction direction="left-to-right" evidence="12">
        <dbReference type="Rhea" id="RHEA:41597"/>
    </physiologicalReaction>
</comment>
<comment type="catalytic activity">
    <reaction evidence="11">
        <text>14-hydroxy-(4Z,7Z,10Z,12E,16Z,19Z)-docosahexaenoate + NAD(+) = 14-oxo-(4Z,7Z,10Z,12E,16Z,19Z)-docosahexaenoate + NADH + H(+)</text>
        <dbReference type="Rhea" id="RHEA:48952"/>
        <dbReference type="ChEBI" id="CHEBI:15378"/>
        <dbReference type="ChEBI" id="CHEBI:57540"/>
        <dbReference type="ChEBI" id="CHEBI:57945"/>
        <dbReference type="ChEBI" id="CHEBI:90866"/>
        <dbReference type="ChEBI" id="CHEBI:90867"/>
    </reaction>
    <physiologicalReaction direction="left-to-right" evidence="11">
        <dbReference type="Rhea" id="RHEA:48953"/>
    </physiologicalReaction>
</comment>
<sequence>MFDLSQAVALVTGGAQGIGRTFVEHLLAAGAKVAIGDLTNSVGAKTQQELVAEYPGKILFVPCDVTNPTEFEAAVKSTIQKFGTINLIINNAGICNESEGAWQKMIRINIDGTVTGTKLGFKYMSKENGGTGGTVVNIASLTTFVPWDPVPVYCATKAFVNQFSRSYGRPLHYESSGVKVIAINPGLTDTAILEHAAQGLVKDCDKVRENLSHFLETHPIQQVENMGKGLITVLQNAENGAMWVIQDDEPAREITLQYNCGTTILK</sequence>
<dbReference type="Gene3D" id="3.40.50.720">
    <property type="entry name" value="NAD(P)-binding Rossmann-like Domain"/>
    <property type="match status" value="1"/>
</dbReference>
<evidence type="ECO:0000256" key="20">
    <source>
        <dbReference type="ARBA" id="ARBA00049151"/>
    </source>
</evidence>
<dbReference type="GO" id="GO:0047034">
    <property type="term" value="F:15-hydroxyicosatetraenoate dehydrogenase activity"/>
    <property type="evidence" value="ECO:0007669"/>
    <property type="project" value="UniProtKB-EC"/>
</dbReference>
<reference evidence="24" key="3">
    <citation type="journal article" date="2016" name="Gigascience">
        <title>De novo construction of an expanded transcriptome assembly for the western tarnished plant bug, Lygus hesperus.</title>
        <authorList>
            <person name="Tassone E.E."/>
            <person name="Geib S.M."/>
            <person name="Hall B."/>
            <person name="Fabrick J.A."/>
            <person name="Brent C.S."/>
            <person name="Hull J.J."/>
        </authorList>
    </citation>
    <scope>NUCLEOTIDE SEQUENCE</scope>
</reference>
<evidence type="ECO:0000256" key="4">
    <source>
        <dbReference type="ARBA" id="ARBA00039060"/>
    </source>
</evidence>
<evidence type="ECO:0000256" key="7">
    <source>
        <dbReference type="ARBA" id="ARBA00042026"/>
    </source>
</evidence>
<dbReference type="InterPro" id="IPR002347">
    <property type="entry name" value="SDR_fam"/>
</dbReference>
<reference evidence="23" key="2">
    <citation type="submission" date="2014-07" db="EMBL/GenBank/DDBJ databases">
        <authorList>
            <person name="Hull J."/>
        </authorList>
    </citation>
    <scope>NUCLEOTIDE SEQUENCE</scope>
</reference>
<comment type="catalytic activity">
    <reaction evidence="20">
        <text>(15S)-hydroxy-(5Z,8Z,11Z,13E)-eicosatetraenoate + NAD(+) = 15-oxo-(5Z,8Z,11Z,13E)-eicosatetraenoate + NADH + H(+)</text>
        <dbReference type="Rhea" id="RHEA:23260"/>
        <dbReference type="ChEBI" id="CHEBI:15378"/>
        <dbReference type="ChEBI" id="CHEBI:57409"/>
        <dbReference type="ChEBI" id="CHEBI:57410"/>
        <dbReference type="ChEBI" id="CHEBI:57540"/>
        <dbReference type="ChEBI" id="CHEBI:57945"/>
        <dbReference type="EC" id="1.1.1.232"/>
    </reaction>
    <physiologicalReaction direction="left-to-right" evidence="20">
        <dbReference type="Rhea" id="RHEA:23261"/>
    </physiologicalReaction>
</comment>
<evidence type="ECO:0000256" key="3">
    <source>
        <dbReference type="ARBA" id="ARBA00038968"/>
    </source>
</evidence>
<comment type="catalytic activity">
    <reaction evidence="14">
        <text>resolvin D1 + NAD(+) = 17-oxoresolvin D1 + NADH + H(+)</text>
        <dbReference type="Rhea" id="RHEA:50128"/>
        <dbReference type="ChEBI" id="CHEBI:15378"/>
        <dbReference type="ChEBI" id="CHEBI:57540"/>
        <dbReference type="ChEBI" id="CHEBI:57945"/>
        <dbReference type="ChEBI" id="CHEBI:132079"/>
        <dbReference type="ChEBI" id="CHEBI:132081"/>
    </reaction>
    <physiologicalReaction direction="left-to-right" evidence="14">
        <dbReference type="Rhea" id="RHEA:50129"/>
    </physiologicalReaction>
</comment>
<evidence type="ECO:0000256" key="10">
    <source>
        <dbReference type="ARBA" id="ARBA00047672"/>
    </source>
</evidence>
<organism evidence="23">
    <name type="scientific">Lygus hesperus</name>
    <name type="common">Western plant bug</name>
    <dbReference type="NCBI Taxonomy" id="30085"/>
    <lineage>
        <taxon>Eukaryota</taxon>
        <taxon>Metazoa</taxon>
        <taxon>Ecdysozoa</taxon>
        <taxon>Arthropoda</taxon>
        <taxon>Hexapoda</taxon>
        <taxon>Insecta</taxon>
        <taxon>Pterygota</taxon>
        <taxon>Neoptera</taxon>
        <taxon>Paraneoptera</taxon>
        <taxon>Hemiptera</taxon>
        <taxon>Heteroptera</taxon>
        <taxon>Panheteroptera</taxon>
        <taxon>Cimicomorpha</taxon>
        <taxon>Miridae</taxon>
        <taxon>Mirini</taxon>
        <taxon>Lygus</taxon>
    </lineage>
</organism>
<dbReference type="InterPro" id="IPR036291">
    <property type="entry name" value="NAD(P)-bd_dom_sf"/>
</dbReference>
<dbReference type="PRINTS" id="PR00081">
    <property type="entry name" value="GDHRDH"/>
</dbReference>
<reference evidence="23" key="1">
    <citation type="journal article" date="2014" name="PLoS ONE">
        <title>Transcriptome-Based Identification of ABC Transporters in the Western Tarnished Plant Bug Lygus hesperus.</title>
        <authorList>
            <person name="Hull J.J."/>
            <person name="Chaney K."/>
            <person name="Geib S.M."/>
            <person name="Fabrick J.A."/>
            <person name="Brent C.S."/>
            <person name="Walsh D."/>
            <person name="Lavine L.C."/>
        </authorList>
    </citation>
    <scope>NUCLEOTIDE SEQUENCE</scope>
</reference>
<evidence type="ECO:0000256" key="5">
    <source>
        <dbReference type="ARBA" id="ARBA00040276"/>
    </source>
</evidence>
<comment type="catalytic activity">
    <reaction evidence="13">
        <text>(11R)-hydroxy-(5Z,8Z,12E,14Z)-eicosatetraenoate + NAD(+) = 11-oxo-(5Z,8Z,12E,14Z)-eicosatetraenoate + NADH + H(+)</text>
        <dbReference type="Rhea" id="RHEA:48640"/>
        <dbReference type="ChEBI" id="CHEBI:15378"/>
        <dbReference type="ChEBI" id="CHEBI:57540"/>
        <dbReference type="ChEBI" id="CHEBI:57945"/>
        <dbReference type="ChEBI" id="CHEBI:78836"/>
        <dbReference type="ChEBI" id="CHEBI:90697"/>
    </reaction>
    <physiologicalReaction direction="left-to-right" evidence="13">
        <dbReference type="Rhea" id="RHEA:48641"/>
    </physiologicalReaction>
</comment>
<dbReference type="EMBL" id="GDHC01017826">
    <property type="protein sequence ID" value="JAQ00803.1"/>
    <property type="molecule type" value="Transcribed_RNA"/>
</dbReference>
<evidence type="ECO:0000256" key="13">
    <source>
        <dbReference type="ARBA" id="ARBA00048144"/>
    </source>
</evidence>
<accession>A0A0A9WS12</accession>
<comment type="function">
    <text evidence="8">Catalyzes the NAD-dependent dehydrogenation (oxidation) of a broad array of hydroxylated polyunsaturated fatty acids (mainly eicosanoids and docosanoids, including prostaglandins, lipoxins and resolvins), yielding their corresponding keto (oxo) metabolites. Decreases the levels of the pro-proliferative prostaglandins such as prostaglandin E2 (whose activity is increased in cancer because of an increase in the expression of cyclooxygenase 2) and generates oxo-fatty acid products that can profoundly influence cell function by abrogating pro-inflammatory cytokine expression. Converts resolvins E1, D1 and D2 to their oxo products, which represents a mode of resolvin inactivation. Resolvin E1 plays important roles during the resolution phase of acute inflammation, while resolvins D1 and D2 have a unique role in obesity-induced adipose inflammation.</text>
</comment>
<dbReference type="PROSITE" id="PS00061">
    <property type="entry name" value="ADH_SHORT"/>
    <property type="match status" value="1"/>
</dbReference>
<evidence type="ECO:0000313" key="24">
    <source>
        <dbReference type="EMBL" id="JAQ00803.1"/>
    </source>
</evidence>
<evidence type="ECO:0000256" key="11">
    <source>
        <dbReference type="ARBA" id="ARBA00048008"/>
    </source>
</evidence>
<dbReference type="AlphaFoldDB" id="A0A0A9WS12"/>
<protein>
    <recommendedName>
        <fullName evidence="5">15-hydroxyprostaglandin dehydrogenase [NAD(+)]</fullName>
        <ecNumber evidence="3">1.1.1.141</ecNumber>
        <ecNumber evidence="4">1.1.1.232</ecNumber>
    </recommendedName>
    <alternativeName>
        <fullName evidence="7">Eicosanoid/docosanoid dehydrogenase [NAD(+)]</fullName>
    </alternativeName>
    <alternativeName>
        <fullName evidence="6">Prostaglandin dehydrogenase 1</fullName>
    </alternativeName>
</protein>
<dbReference type="GO" id="GO:0005737">
    <property type="term" value="C:cytoplasm"/>
    <property type="evidence" value="ECO:0007669"/>
    <property type="project" value="TreeGrafter"/>
</dbReference>
<comment type="catalytic activity">
    <reaction evidence="21">
        <text>resolvin E1 + NAD(+) = 18-oxo-resolvin E1 + NADH + H(+)</text>
        <dbReference type="Rhea" id="RHEA:49244"/>
        <dbReference type="ChEBI" id="CHEBI:15378"/>
        <dbReference type="ChEBI" id="CHEBI:57540"/>
        <dbReference type="ChEBI" id="CHEBI:57945"/>
        <dbReference type="ChEBI" id="CHEBI:91000"/>
        <dbReference type="ChEBI" id="CHEBI:91001"/>
    </reaction>
    <physiologicalReaction direction="left-to-right" evidence="21">
        <dbReference type="Rhea" id="RHEA:49245"/>
    </physiologicalReaction>
</comment>
<evidence type="ECO:0000256" key="16">
    <source>
        <dbReference type="ARBA" id="ARBA00048535"/>
    </source>
</evidence>
<comment type="catalytic activity">
    <reaction evidence="19">
        <text>resolvin D2 + NAD(+) = 16-oxoresolvin D2 + NADH + H(+)</text>
        <dbReference type="Rhea" id="RHEA:53588"/>
        <dbReference type="ChEBI" id="CHEBI:15378"/>
        <dbReference type="ChEBI" id="CHEBI:57540"/>
        <dbReference type="ChEBI" id="CHEBI:57945"/>
        <dbReference type="ChEBI" id="CHEBI:133367"/>
        <dbReference type="ChEBI" id="CHEBI:137498"/>
    </reaction>
    <physiologicalReaction direction="left-to-right" evidence="19">
        <dbReference type="Rhea" id="RHEA:53589"/>
    </physiologicalReaction>
</comment>
<comment type="catalytic activity">
    <reaction evidence="15">
        <text>resolvin D2 + NAD(+) = 7-oxoresolvin D2 + NADH + H(+)</text>
        <dbReference type="Rhea" id="RHEA:53584"/>
        <dbReference type="ChEBI" id="CHEBI:15378"/>
        <dbReference type="ChEBI" id="CHEBI:57540"/>
        <dbReference type="ChEBI" id="CHEBI:57945"/>
        <dbReference type="ChEBI" id="CHEBI:133367"/>
        <dbReference type="ChEBI" id="CHEBI:137497"/>
    </reaction>
    <physiologicalReaction direction="left-to-right" evidence="15">
        <dbReference type="Rhea" id="RHEA:53585"/>
    </physiologicalReaction>
</comment>
<evidence type="ECO:0000256" key="17">
    <source>
        <dbReference type="ARBA" id="ARBA00048611"/>
    </source>
</evidence>
<dbReference type="PRINTS" id="PR00080">
    <property type="entry name" value="SDRFAMILY"/>
</dbReference>
<dbReference type="SUPFAM" id="SSF51735">
    <property type="entry name" value="NAD(P)-binding Rossmann-fold domains"/>
    <property type="match status" value="1"/>
</dbReference>